<dbReference type="AlphaFoldDB" id="A0AAJ0BS07"/>
<proteinExistence type="predicted"/>
<dbReference type="GeneID" id="85315147"/>
<protein>
    <submittedName>
        <fullName evidence="1">Uncharacterized protein</fullName>
    </submittedName>
</protein>
<evidence type="ECO:0000313" key="2">
    <source>
        <dbReference type="Proteomes" id="UP001244011"/>
    </source>
</evidence>
<evidence type="ECO:0000313" key="1">
    <source>
        <dbReference type="EMBL" id="KAK1763415.1"/>
    </source>
</evidence>
<sequence>MDLYTTMPMLVELRCTFYWNSARVRRTLSPLVFAARITLDTKVAFLHSIDAACLQQVRDSTRYVSVLGRAPIIDYEVERYFVWSGFHDDRLPISSVPEREFRNQLDLVEKRGYRDWIRVDMALEIEAPDVEGGGLDGGRKAEDLVAHRD</sequence>
<gene>
    <name evidence="1" type="ORF">QBC33DRAFT_598227</name>
</gene>
<accession>A0AAJ0BS07</accession>
<keyword evidence="2" id="KW-1185">Reference proteome</keyword>
<reference evidence="1" key="1">
    <citation type="submission" date="2023-06" db="EMBL/GenBank/DDBJ databases">
        <title>Genome-scale phylogeny and comparative genomics of the fungal order Sordariales.</title>
        <authorList>
            <consortium name="Lawrence Berkeley National Laboratory"/>
            <person name="Hensen N."/>
            <person name="Bonometti L."/>
            <person name="Westerberg I."/>
            <person name="Brannstrom I.O."/>
            <person name="Guillou S."/>
            <person name="Cros-Aarteil S."/>
            <person name="Calhoun S."/>
            <person name="Haridas S."/>
            <person name="Kuo A."/>
            <person name="Mondo S."/>
            <person name="Pangilinan J."/>
            <person name="Riley R."/>
            <person name="Labutti K."/>
            <person name="Andreopoulos B."/>
            <person name="Lipzen A."/>
            <person name="Chen C."/>
            <person name="Yanf M."/>
            <person name="Daum C."/>
            <person name="Ng V."/>
            <person name="Clum A."/>
            <person name="Steindorff A."/>
            <person name="Ohm R."/>
            <person name="Martin F."/>
            <person name="Silar P."/>
            <person name="Natvig D."/>
            <person name="Lalanne C."/>
            <person name="Gautier V."/>
            <person name="Ament-Velasquez S.L."/>
            <person name="Kruys A."/>
            <person name="Hutchinson M.I."/>
            <person name="Powell A.J."/>
            <person name="Barry K."/>
            <person name="Miller A.N."/>
            <person name="Grigoriev I.V."/>
            <person name="Debuchy R."/>
            <person name="Gladieux P."/>
            <person name="Thoren M.H."/>
            <person name="Johannesson H."/>
        </authorList>
    </citation>
    <scope>NUCLEOTIDE SEQUENCE</scope>
    <source>
        <strain evidence="1">8032-3</strain>
    </source>
</reference>
<name>A0AAJ0BS07_9PEZI</name>
<dbReference type="RefSeq" id="XP_060279628.1">
    <property type="nucleotide sequence ID" value="XM_060431960.1"/>
</dbReference>
<organism evidence="1 2">
    <name type="scientific">Phialemonium atrogriseum</name>
    <dbReference type="NCBI Taxonomy" id="1093897"/>
    <lineage>
        <taxon>Eukaryota</taxon>
        <taxon>Fungi</taxon>
        <taxon>Dikarya</taxon>
        <taxon>Ascomycota</taxon>
        <taxon>Pezizomycotina</taxon>
        <taxon>Sordariomycetes</taxon>
        <taxon>Sordariomycetidae</taxon>
        <taxon>Cephalothecales</taxon>
        <taxon>Cephalothecaceae</taxon>
        <taxon>Phialemonium</taxon>
    </lineage>
</organism>
<dbReference type="EMBL" id="MU839027">
    <property type="protein sequence ID" value="KAK1763415.1"/>
    <property type="molecule type" value="Genomic_DNA"/>
</dbReference>
<comment type="caution">
    <text evidence="1">The sequence shown here is derived from an EMBL/GenBank/DDBJ whole genome shotgun (WGS) entry which is preliminary data.</text>
</comment>
<dbReference type="Proteomes" id="UP001244011">
    <property type="component" value="Unassembled WGS sequence"/>
</dbReference>